<dbReference type="RefSeq" id="WP_147702863.1">
    <property type="nucleotide sequence ID" value="NZ_VDUY01000001.1"/>
</dbReference>
<dbReference type="InterPro" id="IPR006094">
    <property type="entry name" value="Oxid_FAD_bind_N"/>
</dbReference>
<dbReference type="PANTHER" id="PTHR11748">
    <property type="entry name" value="D-LACTATE DEHYDROGENASE"/>
    <property type="match status" value="1"/>
</dbReference>
<dbReference type="OrthoDB" id="9811557at2"/>
<accession>A0A5C8P6D3</accession>
<dbReference type="InterPro" id="IPR036318">
    <property type="entry name" value="FAD-bd_PCMH-like_sf"/>
</dbReference>
<sequence>MSDSPSQAALVRLADRIRAAAEAGSALRIRGGGTKDFYGCEPRGEVLDTRDYRGIVSYEPTELVITARCGTPLSEIDAALAEKGQWLPFEPPAFGAGATVGGMIAAGLSGPGRQSAGAVRDFVLGAAMLDAQGRALNFGGQVMKNVAGYDLSRLLCGSLGILGLVAEVSLKVLPQPAATATVTMALDRPAALRMLNEWSGRPLPISASAWLGGTLALRLAGARAAVDAAVAWFTREHGAQPLDGEVHRFWSAVRGQTLPFFDGLPGTGQAAGAGQGAGALPLWRLSVPSVAPPLALPGEELIEWGGALRWWRTDAEPAAIREAAARVGGHATLFRGGDRRAGVFAPLPPALLALHRRLKAEFDPRGIFNPGRMYPDL</sequence>
<proteinExistence type="predicted"/>
<dbReference type="AlphaFoldDB" id="A0A5C8P6D3"/>
<comment type="cofactor">
    <cofactor evidence="1">
        <name>FAD</name>
        <dbReference type="ChEBI" id="CHEBI:57692"/>
    </cofactor>
</comment>
<gene>
    <name evidence="6" type="primary">glcE</name>
    <name evidence="6" type="ORF">FHP08_03350</name>
</gene>
<dbReference type="InterPro" id="IPR004113">
    <property type="entry name" value="FAD-bd_oxidored_4_C"/>
</dbReference>
<evidence type="ECO:0000256" key="1">
    <source>
        <dbReference type="ARBA" id="ARBA00001974"/>
    </source>
</evidence>
<dbReference type="NCBIfam" id="NF008439">
    <property type="entry name" value="PRK11282.1"/>
    <property type="match status" value="1"/>
</dbReference>
<evidence type="ECO:0000313" key="6">
    <source>
        <dbReference type="EMBL" id="TXL68727.1"/>
    </source>
</evidence>
<protein>
    <submittedName>
        <fullName evidence="6">Glycolate oxidase subunit GlcE</fullName>
        <ecNumber evidence="6">1.1.99.14</ecNumber>
    </submittedName>
</protein>
<dbReference type="Gene3D" id="1.10.45.10">
    <property type="entry name" value="Vanillyl-alcohol Oxidase, Chain A, domain 4"/>
    <property type="match status" value="1"/>
</dbReference>
<evidence type="ECO:0000259" key="5">
    <source>
        <dbReference type="PROSITE" id="PS51387"/>
    </source>
</evidence>
<dbReference type="PANTHER" id="PTHR11748:SF103">
    <property type="entry name" value="GLYCOLATE OXIDASE SUBUNIT GLCE"/>
    <property type="match status" value="1"/>
</dbReference>
<dbReference type="Pfam" id="PF01565">
    <property type="entry name" value="FAD_binding_4"/>
    <property type="match status" value="1"/>
</dbReference>
<keyword evidence="4 6" id="KW-0560">Oxidoreductase</keyword>
<reference evidence="6 7" key="1">
    <citation type="submission" date="2019-06" db="EMBL/GenBank/DDBJ databases">
        <title>Quisquiliibacterium sp. nov., isolated from a maize field.</title>
        <authorList>
            <person name="Lin S.-Y."/>
            <person name="Tsai C.-F."/>
            <person name="Young C.-C."/>
        </authorList>
    </citation>
    <scope>NUCLEOTIDE SEQUENCE [LARGE SCALE GENOMIC DNA]</scope>
    <source>
        <strain evidence="6 7">CC-CFT501</strain>
    </source>
</reference>
<keyword evidence="3" id="KW-0274">FAD</keyword>
<dbReference type="SUPFAM" id="SSF55103">
    <property type="entry name" value="FAD-linked oxidases, C-terminal domain"/>
    <property type="match status" value="1"/>
</dbReference>
<dbReference type="InterPro" id="IPR016164">
    <property type="entry name" value="FAD-linked_Oxase-like_C"/>
</dbReference>
<dbReference type="PROSITE" id="PS51387">
    <property type="entry name" value="FAD_PCMH"/>
    <property type="match status" value="1"/>
</dbReference>
<evidence type="ECO:0000313" key="7">
    <source>
        <dbReference type="Proteomes" id="UP000321548"/>
    </source>
</evidence>
<dbReference type="SUPFAM" id="SSF56176">
    <property type="entry name" value="FAD-binding/transporter-associated domain-like"/>
    <property type="match status" value="1"/>
</dbReference>
<dbReference type="Pfam" id="PF02913">
    <property type="entry name" value="FAD-oxidase_C"/>
    <property type="match status" value="1"/>
</dbReference>
<evidence type="ECO:0000256" key="3">
    <source>
        <dbReference type="ARBA" id="ARBA00022827"/>
    </source>
</evidence>
<evidence type="ECO:0000256" key="4">
    <source>
        <dbReference type="ARBA" id="ARBA00023002"/>
    </source>
</evidence>
<keyword evidence="7" id="KW-1185">Reference proteome</keyword>
<dbReference type="Gene3D" id="3.30.465.10">
    <property type="match status" value="1"/>
</dbReference>
<dbReference type="GO" id="GO:0019154">
    <property type="term" value="F:glycolate dehydrogenase activity"/>
    <property type="evidence" value="ECO:0007669"/>
    <property type="project" value="UniProtKB-EC"/>
</dbReference>
<feature type="domain" description="FAD-binding PCMH-type" evidence="5">
    <location>
        <begin position="1"/>
        <end position="175"/>
    </location>
</feature>
<evidence type="ECO:0000256" key="2">
    <source>
        <dbReference type="ARBA" id="ARBA00022630"/>
    </source>
</evidence>
<dbReference type="Proteomes" id="UP000321548">
    <property type="component" value="Unassembled WGS sequence"/>
</dbReference>
<name>A0A5C8P6D3_9BURK</name>
<dbReference type="InterPro" id="IPR016169">
    <property type="entry name" value="FAD-bd_PCMH_sub2"/>
</dbReference>
<dbReference type="GO" id="GO:0071949">
    <property type="term" value="F:FAD binding"/>
    <property type="evidence" value="ECO:0007669"/>
    <property type="project" value="InterPro"/>
</dbReference>
<comment type="caution">
    <text evidence="6">The sequence shown here is derived from an EMBL/GenBank/DDBJ whole genome shotgun (WGS) entry which is preliminary data.</text>
</comment>
<dbReference type="InterPro" id="IPR016166">
    <property type="entry name" value="FAD-bd_PCMH"/>
</dbReference>
<organism evidence="6 7">
    <name type="scientific">Zeimonas arvi</name>
    <dbReference type="NCBI Taxonomy" id="2498847"/>
    <lineage>
        <taxon>Bacteria</taxon>
        <taxon>Pseudomonadati</taxon>
        <taxon>Pseudomonadota</taxon>
        <taxon>Betaproteobacteria</taxon>
        <taxon>Burkholderiales</taxon>
        <taxon>Burkholderiaceae</taxon>
        <taxon>Zeimonas</taxon>
    </lineage>
</organism>
<keyword evidence="2" id="KW-0285">Flavoprotein</keyword>
<dbReference type="EMBL" id="VDUY01000001">
    <property type="protein sequence ID" value="TXL68727.1"/>
    <property type="molecule type" value="Genomic_DNA"/>
</dbReference>
<dbReference type="InterPro" id="IPR016171">
    <property type="entry name" value="Vanillyl_alc_oxidase_C-sub2"/>
</dbReference>
<dbReference type="EC" id="1.1.99.14" evidence="6"/>